<evidence type="ECO:0000259" key="8">
    <source>
        <dbReference type="PROSITE" id="PS50968"/>
    </source>
</evidence>
<keyword evidence="3 6" id="KW-0808">Transferase</keyword>
<evidence type="ECO:0000256" key="2">
    <source>
        <dbReference type="ARBA" id="ARBA00007317"/>
    </source>
</evidence>
<accession>A0A419SMT5</accession>
<evidence type="ECO:0000256" key="3">
    <source>
        <dbReference type="ARBA" id="ARBA00022679"/>
    </source>
</evidence>
<dbReference type="PROSITE" id="PS50968">
    <property type="entry name" value="BIOTINYL_LIPOYL"/>
    <property type="match status" value="1"/>
</dbReference>
<sequence>MAEKVLMPQLGESVTEGTISKWFVNVGDTVNKYEPLCEVNTDKVNAEIPATVAGTVTEIIVAEGETVKVGTLICYITPAEQKKTEDVTTRKETEPNASESVSDRQPDRSAKKRYSPAVFKLAQEHDLELSQLTGTGAGGRITRKDVLTFIKQGGTTNQAESVPLAEVAPSSQQSAAGKSPQPTDFEAEDREIPVSGIRRTIANRMTQSKQEVPHAWMMIEADVTNLVAFRNQVKDKFRSEEGLNLTFFPFFVKAIVEALKEFPMMNSVWADDKIIVKKAVHMSIAVATDEALHVPVIRDADQKSIFGIAKSIDALVQKARAGKLTLADTAGGTFTCNNTGSFGSILSGPIINQPQAAILSIETIVKRPVVINNMIAIRDMVNLCLSLDHRVLDGLVCGNFMQSVKRKLESYGPDTNIY</sequence>
<evidence type="ECO:0000256" key="7">
    <source>
        <dbReference type="SAM" id="MobiDB-lite"/>
    </source>
</evidence>
<dbReference type="InterPro" id="IPR036625">
    <property type="entry name" value="E3-bd_dom_sf"/>
</dbReference>
<dbReference type="PANTHER" id="PTHR43178">
    <property type="entry name" value="DIHYDROLIPOAMIDE ACETYLTRANSFERASE COMPONENT OF PYRUVATE DEHYDROGENASE COMPLEX"/>
    <property type="match status" value="1"/>
</dbReference>
<keyword evidence="4 6" id="KW-0450">Lipoyl</keyword>
<feature type="compositionally biased region" description="Polar residues" evidence="7">
    <location>
        <begin position="169"/>
        <end position="182"/>
    </location>
</feature>
<protein>
    <recommendedName>
        <fullName evidence="6">Dihydrolipoamide acetyltransferase component of pyruvate dehydrogenase complex</fullName>
        <ecNumber evidence="6">2.3.1.-</ecNumber>
    </recommendedName>
</protein>
<dbReference type="InterPro" id="IPR000089">
    <property type="entry name" value="Biotin_lipoyl"/>
</dbReference>
<dbReference type="Gene3D" id="2.40.50.100">
    <property type="match status" value="1"/>
</dbReference>
<dbReference type="InterPro" id="IPR050743">
    <property type="entry name" value="2-oxoacid_DH_E2_comp"/>
</dbReference>
<dbReference type="InterPro" id="IPR001078">
    <property type="entry name" value="2-oxoacid_DH_actylTfrase"/>
</dbReference>
<feature type="region of interest" description="Disordered" evidence="7">
    <location>
        <begin position="160"/>
        <end position="188"/>
    </location>
</feature>
<dbReference type="RefSeq" id="WP_120188274.1">
    <property type="nucleotide sequence ID" value="NZ_MCHY01000006.1"/>
</dbReference>
<dbReference type="InterPro" id="IPR004167">
    <property type="entry name" value="PSBD"/>
</dbReference>
<evidence type="ECO:0000256" key="4">
    <source>
        <dbReference type="ARBA" id="ARBA00022823"/>
    </source>
</evidence>
<keyword evidence="11" id="KW-1185">Reference proteome</keyword>
<dbReference type="GO" id="GO:0005737">
    <property type="term" value="C:cytoplasm"/>
    <property type="evidence" value="ECO:0007669"/>
    <property type="project" value="TreeGrafter"/>
</dbReference>
<gene>
    <name evidence="10" type="ORF">BEP19_01285</name>
</gene>
<dbReference type="PROSITE" id="PS51826">
    <property type="entry name" value="PSBD"/>
    <property type="match status" value="1"/>
</dbReference>
<evidence type="ECO:0000313" key="11">
    <source>
        <dbReference type="Proteomes" id="UP000284219"/>
    </source>
</evidence>
<dbReference type="GO" id="GO:0016407">
    <property type="term" value="F:acetyltransferase activity"/>
    <property type="evidence" value="ECO:0007669"/>
    <property type="project" value="TreeGrafter"/>
</dbReference>
<feature type="domain" description="Lipoyl-binding" evidence="8">
    <location>
        <begin position="2"/>
        <end position="77"/>
    </location>
</feature>
<dbReference type="Proteomes" id="UP000284219">
    <property type="component" value="Unassembled WGS sequence"/>
</dbReference>
<dbReference type="Gene3D" id="4.10.320.10">
    <property type="entry name" value="E3-binding domain"/>
    <property type="match status" value="1"/>
</dbReference>
<feature type="compositionally biased region" description="Basic and acidic residues" evidence="7">
    <location>
        <begin position="83"/>
        <end position="94"/>
    </location>
</feature>
<dbReference type="PANTHER" id="PTHR43178:SF5">
    <property type="entry name" value="LIPOAMIDE ACYLTRANSFERASE COMPONENT OF BRANCHED-CHAIN ALPHA-KETO ACID DEHYDROGENASE COMPLEX, MITOCHONDRIAL"/>
    <property type="match status" value="1"/>
</dbReference>
<dbReference type="InterPro" id="IPR003016">
    <property type="entry name" value="2-oxoA_DH_lipoyl-BS"/>
</dbReference>
<dbReference type="FunFam" id="3.30.559.10:FF:000007">
    <property type="entry name" value="Dihydrolipoamide acetyltransferase component of pyruvate dehydrogenase complex"/>
    <property type="match status" value="1"/>
</dbReference>
<feature type="region of interest" description="Disordered" evidence="7">
    <location>
        <begin position="83"/>
        <end position="113"/>
    </location>
</feature>
<evidence type="ECO:0000256" key="6">
    <source>
        <dbReference type="RuleBase" id="RU003423"/>
    </source>
</evidence>
<evidence type="ECO:0000256" key="5">
    <source>
        <dbReference type="ARBA" id="ARBA00023315"/>
    </source>
</evidence>
<evidence type="ECO:0000259" key="9">
    <source>
        <dbReference type="PROSITE" id="PS51826"/>
    </source>
</evidence>
<dbReference type="Pfam" id="PF00198">
    <property type="entry name" value="2-oxoacid_dh"/>
    <property type="match status" value="1"/>
</dbReference>
<comment type="cofactor">
    <cofactor evidence="1 6">
        <name>(R)-lipoate</name>
        <dbReference type="ChEBI" id="CHEBI:83088"/>
    </cofactor>
</comment>
<evidence type="ECO:0000313" key="10">
    <source>
        <dbReference type="EMBL" id="RKD25604.1"/>
    </source>
</evidence>
<keyword evidence="5 6" id="KW-0012">Acyltransferase</keyword>
<dbReference type="SUPFAM" id="SSF51230">
    <property type="entry name" value="Single hybrid motif"/>
    <property type="match status" value="1"/>
</dbReference>
<feature type="domain" description="Peripheral subunit-binding (PSBD)" evidence="9">
    <location>
        <begin position="113"/>
        <end position="150"/>
    </location>
</feature>
<name>A0A419SMT5_9BACL</name>
<evidence type="ECO:0000256" key="1">
    <source>
        <dbReference type="ARBA" id="ARBA00001938"/>
    </source>
</evidence>
<dbReference type="GO" id="GO:0031405">
    <property type="term" value="F:lipoic acid binding"/>
    <property type="evidence" value="ECO:0007669"/>
    <property type="project" value="TreeGrafter"/>
</dbReference>
<dbReference type="Pfam" id="PF02817">
    <property type="entry name" value="E3_binding"/>
    <property type="match status" value="1"/>
</dbReference>
<organism evidence="10 11">
    <name type="scientific">Ammoniphilus oxalaticus</name>
    <dbReference type="NCBI Taxonomy" id="66863"/>
    <lineage>
        <taxon>Bacteria</taxon>
        <taxon>Bacillati</taxon>
        <taxon>Bacillota</taxon>
        <taxon>Bacilli</taxon>
        <taxon>Bacillales</taxon>
        <taxon>Paenibacillaceae</taxon>
        <taxon>Aneurinibacillus group</taxon>
        <taxon>Ammoniphilus</taxon>
    </lineage>
</organism>
<comment type="caution">
    <text evidence="10">The sequence shown here is derived from an EMBL/GenBank/DDBJ whole genome shotgun (WGS) entry which is preliminary data.</text>
</comment>
<dbReference type="EMBL" id="MCHY01000006">
    <property type="protein sequence ID" value="RKD25604.1"/>
    <property type="molecule type" value="Genomic_DNA"/>
</dbReference>
<dbReference type="CDD" id="cd06849">
    <property type="entry name" value="lipoyl_domain"/>
    <property type="match status" value="1"/>
</dbReference>
<dbReference type="PROSITE" id="PS00189">
    <property type="entry name" value="LIPOYL"/>
    <property type="match status" value="1"/>
</dbReference>
<dbReference type="SUPFAM" id="SSF52777">
    <property type="entry name" value="CoA-dependent acyltransferases"/>
    <property type="match status" value="1"/>
</dbReference>
<dbReference type="Pfam" id="PF00364">
    <property type="entry name" value="Biotin_lipoyl"/>
    <property type="match status" value="1"/>
</dbReference>
<dbReference type="AlphaFoldDB" id="A0A419SMT5"/>
<dbReference type="OrthoDB" id="9805770at2"/>
<dbReference type="SUPFAM" id="SSF47005">
    <property type="entry name" value="Peripheral subunit-binding domain of 2-oxo acid dehydrogenase complex"/>
    <property type="match status" value="1"/>
</dbReference>
<dbReference type="EC" id="2.3.1.-" evidence="6"/>
<reference evidence="10 11" key="1">
    <citation type="submission" date="2016-08" db="EMBL/GenBank/DDBJ databases">
        <title>Novel Firmicute Genomes.</title>
        <authorList>
            <person name="Poppleton D.I."/>
            <person name="Gribaldo S."/>
        </authorList>
    </citation>
    <scope>NUCLEOTIDE SEQUENCE [LARGE SCALE GENOMIC DNA]</scope>
    <source>
        <strain evidence="10 11">RAOx-1</strain>
    </source>
</reference>
<proteinExistence type="inferred from homology"/>
<dbReference type="InterPro" id="IPR023213">
    <property type="entry name" value="CAT-like_dom_sf"/>
</dbReference>
<dbReference type="InterPro" id="IPR011053">
    <property type="entry name" value="Single_hybrid_motif"/>
</dbReference>
<dbReference type="Gene3D" id="3.30.559.10">
    <property type="entry name" value="Chloramphenicol acetyltransferase-like domain"/>
    <property type="match status" value="1"/>
</dbReference>
<comment type="similarity">
    <text evidence="2 6">Belongs to the 2-oxoacid dehydrogenase family.</text>
</comment>